<comment type="caution">
    <text evidence="1">The sequence shown here is derived from an EMBL/GenBank/DDBJ whole genome shotgun (WGS) entry which is preliminary data.</text>
</comment>
<reference evidence="1 2" key="1">
    <citation type="submission" date="2020-08" db="EMBL/GenBank/DDBJ databases">
        <title>Genome public.</title>
        <authorList>
            <person name="Liu C."/>
            <person name="Sun Q."/>
        </authorList>
    </citation>
    <scope>NUCLEOTIDE SEQUENCE [LARGE SCALE GENOMIC DNA]</scope>
    <source>
        <strain evidence="1 2">27-44</strain>
    </source>
</reference>
<name>A0ABR7I4X0_9FIRM</name>
<organism evidence="1 2">
    <name type="scientific">Blautia intestinalis</name>
    <dbReference type="NCBI Taxonomy" id="2763028"/>
    <lineage>
        <taxon>Bacteria</taxon>
        <taxon>Bacillati</taxon>
        <taxon>Bacillota</taxon>
        <taxon>Clostridia</taxon>
        <taxon>Lachnospirales</taxon>
        <taxon>Lachnospiraceae</taxon>
        <taxon>Blautia</taxon>
    </lineage>
</organism>
<accession>A0ABR7I4X0</accession>
<sequence length="56" mass="5876">MAANVYVESVTLSPNPVETRKTLLISVDVQNVKYILGTGTGKALDTGNGAALQVKE</sequence>
<dbReference type="EMBL" id="JACOQE010000011">
    <property type="protein sequence ID" value="MBC5741521.1"/>
    <property type="molecule type" value="Genomic_DNA"/>
</dbReference>
<dbReference type="RefSeq" id="WP_182279249.1">
    <property type="nucleotide sequence ID" value="NZ_JACOQE010000011.1"/>
</dbReference>
<keyword evidence="2" id="KW-1185">Reference proteome</keyword>
<gene>
    <name evidence="1" type="ORF">H8Z79_13965</name>
</gene>
<proteinExistence type="predicted"/>
<evidence type="ECO:0000313" key="1">
    <source>
        <dbReference type="EMBL" id="MBC5741521.1"/>
    </source>
</evidence>
<protein>
    <submittedName>
        <fullName evidence="1">Uncharacterized protein</fullName>
    </submittedName>
</protein>
<dbReference type="Proteomes" id="UP000633936">
    <property type="component" value="Unassembled WGS sequence"/>
</dbReference>
<evidence type="ECO:0000313" key="2">
    <source>
        <dbReference type="Proteomes" id="UP000633936"/>
    </source>
</evidence>